<dbReference type="PANTHER" id="PTHR43685">
    <property type="entry name" value="GLYCOSYLTRANSFERASE"/>
    <property type="match status" value="1"/>
</dbReference>
<comment type="caution">
    <text evidence="2">The sequence shown here is derived from an EMBL/GenBank/DDBJ whole genome shotgun (WGS) entry which is preliminary data.</text>
</comment>
<dbReference type="InterPro" id="IPR050834">
    <property type="entry name" value="Glycosyltransf_2"/>
</dbReference>
<dbReference type="GO" id="GO:0016740">
    <property type="term" value="F:transferase activity"/>
    <property type="evidence" value="ECO:0007669"/>
    <property type="project" value="UniProtKB-KW"/>
</dbReference>
<accession>A0A495VDR4</accession>
<evidence type="ECO:0000259" key="1">
    <source>
        <dbReference type="Pfam" id="PF00535"/>
    </source>
</evidence>
<name>A0A495VDR4_9GAMM</name>
<reference evidence="2 3" key="1">
    <citation type="submission" date="2018-10" db="EMBL/GenBank/DDBJ databases">
        <title>Genomic Encyclopedia of Archaeal and Bacterial Type Strains, Phase II (KMG-II): from individual species to whole genera.</title>
        <authorList>
            <person name="Goeker M."/>
        </authorList>
    </citation>
    <scope>NUCLEOTIDE SEQUENCE [LARGE SCALE GENOMIC DNA]</scope>
    <source>
        <strain evidence="2 3">DSM 235</strain>
    </source>
</reference>
<dbReference type="InterPro" id="IPR029044">
    <property type="entry name" value="Nucleotide-diphossugar_trans"/>
</dbReference>
<proteinExistence type="predicted"/>
<protein>
    <submittedName>
        <fullName evidence="2">Glycosyl transferase family 2</fullName>
    </submittedName>
</protein>
<sequence length="284" mass="32426">MNRKPGLVSVVIPFYNHGRFLMEAIDSILAQTYRDFEVIVVDDGSDDPQSLAVLEAIRIPQVSIHRKSNGHLASARNYGIQRSRGELILTLDADDRFHSTFLEKAVPILENNPDVGVVTCHVIRFGSKTGLDGHIWRPKGGTVSDFLIENNCCGNALFRYRCWEDAGGYDEELRGFEDWDFWIGVTEHGWRIHAIPEVLFDYRDTPGSLLKTAKRHRPDLMKKIVENHLETYRSRVADVIFRMELGRDAVITEQASRIAMRSLPCRIGNALLAPVKWARRRPWS</sequence>
<dbReference type="SUPFAM" id="SSF53448">
    <property type="entry name" value="Nucleotide-diphospho-sugar transferases"/>
    <property type="match status" value="1"/>
</dbReference>
<organism evidence="2 3">
    <name type="scientific">Thiocapsa rosea</name>
    <dbReference type="NCBI Taxonomy" id="69360"/>
    <lineage>
        <taxon>Bacteria</taxon>
        <taxon>Pseudomonadati</taxon>
        <taxon>Pseudomonadota</taxon>
        <taxon>Gammaproteobacteria</taxon>
        <taxon>Chromatiales</taxon>
        <taxon>Chromatiaceae</taxon>
        <taxon>Thiocapsa</taxon>
    </lineage>
</organism>
<keyword evidence="2" id="KW-0808">Transferase</keyword>
<dbReference type="Gene3D" id="3.90.550.10">
    <property type="entry name" value="Spore Coat Polysaccharide Biosynthesis Protein SpsA, Chain A"/>
    <property type="match status" value="1"/>
</dbReference>
<feature type="domain" description="Glycosyltransferase 2-like" evidence="1">
    <location>
        <begin position="9"/>
        <end position="159"/>
    </location>
</feature>
<dbReference type="InterPro" id="IPR001173">
    <property type="entry name" value="Glyco_trans_2-like"/>
</dbReference>
<dbReference type="RefSeq" id="WP_120799381.1">
    <property type="nucleotide sequence ID" value="NZ_RBXL01000001.1"/>
</dbReference>
<dbReference type="AlphaFoldDB" id="A0A495VDR4"/>
<dbReference type="OrthoDB" id="5782309at2"/>
<evidence type="ECO:0000313" key="3">
    <source>
        <dbReference type="Proteomes" id="UP000274556"/>
    </source>
</evidence>
<dbReference type="EMBL" id="RBXL01000001">
    <property type="protein sequence ID" value="RKT47404.1"/>
    <property type="molecule type" value="Genomic_DNA"/>
</dbReference>
<gene>
    <name evidence="2" type="ORF">BDD21_4972</name>
</gene>
<dbReference type="PANTHER" id="PTHR43685:SF2">
    <property type="entry name" value="GLYCOSYLTRANSFERASE 2-LIKE DOMAIN-CONTAINING PROTEIN"/>
    <property type="match status" value="1"/>
</dbReference>
<dbReference type="Pfam" id="PF00535">
    <property type="entry name" value="Glycos_transf_2"/>
    <property type="match status" value="1"/>
</dbReference>
<dbReference type="Proteomes" id="UP000274556">
    <property type="component" value="Unassembled WGS sequence"/>
</dbReference>
<keyword evidence="3" id="KW-1185">Reference proteome</keyword>
<dbReference type="CDD" id="cd00761">
    <property type="entry name" value="Glyco_tranf_GTA_type"/>
    <property type="match status" value="1"/>
</dbReference>
<evidence type="ECO:0000313" key="2">
    <source>
        <dbReference type="EMBL" id="RKT47404.1"/>
    </source>
</evidence>